<accession>A0A4E0QSX8</accession>
<sequence length="172" mass="19386">MRKRKSNIQSGKTETKRNADDSTSTVGNSNALANLEIIDLRPEDPNNLFDGPDLSCGAEFFDDLLSNESLYSSYLNGQITFDELMRAVHRKEPSETNREPFRELTDTNSVDSDESEDESAGSDVTSDPEFIPRELGCFCCGLILYQTGLKTKNYGSLQKRFFSNLLFLRTMK</sequence>
<reference evidence="2" key="1">
    <citation type="submission" date="2019-03" db="EMBL/GenBank/DDBJ databases">
        <title>Improved annotation for the trematode Fasciola hepatica.</title>
        <authorList>
            <person name="Choi Y.-J."/>
            <person name="Martin J."/>
            <person name="Mitreva M."/>
        </authorList>
    </citation>
    <scope>NUCLEOTIDE SEQUENCE [LARGE SCALE GENOMIC DNA]</scope>
</reference>
<name>A0A4E0QSX8_FASHE</name>
<organism evidence="2 3">
    <name type="scientific">Fasciola hepatica</name>
    <name type="common">Liver fluke</name>
    <dbReference type="NCBI Taxonomy" id="6192"/>
    <lineage>
        <taxon>Eukaryota</taxon>
        <taxon>Metazoa</taxon>
        <taxon>Spiralia</taxon>
        <taxon>Lophotrochozoa</taxon>
        <taxon>Platyhelminthes</taxon>
        <taxon>Trematoda</taxon>
        <taxon>Digenea</taxon>
        <taxon>Plagiorchiida</taxon>
        <taxon>Echinostomata</taxon>
        <taxon>Echinostomatoidea</taxon>
        <taxon>Fasciolidae</taxon>
        <taxon>Fasciola</taxon>
    </lineage>
</organism>
<dbReference type="Proteomes" id="UP000230066">
    <property type="component" value="Unassembled WGS sequence"/>
</dbReference>
<feature type="compositionally biased region" description="Basic and acidic residues" evidence="1">
    <location>
        <begin position="90"/>
        <end position="105"/>
    </location>
</feature>
<gene>
    <name evidence="2" type="ORF">D915_011005</name>
</gene>
<keyword evidence="3" id="KW-1185">Reference proteome</keyword>
<evidence type="ECO:0000256" key="1">
    <source>
        <dbReference type="SAM" id="MobiDB-lite"/>
    </source>
</evidence>
<dbReference type="EMBL" id="JXXN02016539">
    <property type="protein sequence ID" value="THD18085.1"/>
    <property type="molecule type" value="Genomic_DNA"/>
</dbReference>
<feature type="compositionally biased region" description="Acidic residues" evidence="1">
    <location>
        <begin position="111"/>
        <end position="120"/>
    </location>
</feature>
<evidence type="ECO:0000313" key="2">
    <source>
        <dbReference type="EMBL" id="THD18085.1"/>
    </source>
</evidence>
<comment type="caution">
    <text evidence="2">The sequence shown here is derived from an EMBL/GenBank/DDBJ whole genome shotgun (WGS) entry which is preliminary data.</text>
</comment>
<evidence type="ECO:0000313" key="3">
    <source>
        <dbReference type="Proteomes" id="UP000230066"/>
    </source>
</evidence>
<protein>
    <submittedName>
        <fullName evidence="2">Uncharacterized protein</fullName>
    </submittedName>
</protein>
<proteinExistence type="predicted"/>
<dbReference type="AlphaFoldDB" id="A0A4E0QSX8"/>
<feature type="region of interest" description="Disordered" evidence="1">
    <location>
        <begin position="90"/>
        <end position="127"/>
    </location>
</feature>
<feature type="region of interest" description="Disordered" evidence="1">
    <location>
        <begin position="1"/>
        <end position="27"/>
    </location>
</feature>